<evidence type="ECO:0000256" key="6">
    <source>
        <dbReference type="HAMAP-Rule" id="MF_01871"/>
    </source>
</evidence>
<keyword evidence="5 6" id="KW-0472">Membrane</keyword>
<reference evidence="8" key="2">
    <citation type="journal article" date="2021" name="Microbiome">
        <title>Successional dynamics and alternative stable states in a saline activated sludge microbial community over 9 years.</title>
        <authorList>
            <person name="Wang Y."/>
            <person name="Ye J."/>
            <person name="Ju F."/>
            <person name="Liu L."/>
            <person name="Boyd J.A."/>
            <person name="Deng Y."/>
            <person name="Parks D.H."/>
            <person name="Jiang X."/>
            <person name="Yin X."/>
            <person name="Woodcroft B.J."/>
            <person name="Tyson G.W."/>
            <person name="Hugenholtz P."/>
            <person name="Polz M.F."/>
            <person name="Zhang T."/>
        </authorList>
    </citation>
    <scope>NUCLEOTIDE SEQUENCE</scope>
    <source>
        <strain evidence="8">HKST-UBA02</strain>
    </source>
</reference>
<evidence type="ECO:0000313" key="9">
    <source>
        <dbReference type="Proteomes" id="UP000739538"/>
    </source>
</evidence>
<reference evidence="8" key="1">
    <citation type="submission" date="2020-04" db="EMBL/GenBank/DDBJ databases">
        <authorList>
            <person name="Zhang T."/>
        </authorList>
    </citation>
    <scope>NUCLEOTIDE SEQUENCE</scope>
    <source>
        <strain evidence="8">HKST-UBA02</strain>
    </source>
</reference>
<protein>
    <recommendedName>
        <fullName evidence="6">Probable inorganic carbon transporter subunit DabA</fullName>
    </recommendedName>
</protein>
<dbReference type="HAMAP" id="MF_01871">
    <property type="entry name" value="DabA"/>
    <property type="match status" value="1"/>
</dbReference>
<keyword evidence="4 6" id="KW-0862">Zinc</keyword>
<evidence type="ECO:0000256" key="1">
    <source>
        <dbReference type="ARBA" id="ARBA00022448"/>
    </source>
</evidence>
<dbReference type="GO" id="GO:0008270">
    <property type="term" value="F:zinc ion binding"/>
    <property type="evidence" value="ECO:0007669"/>
    <property type="project" value="UniProtKB-UniRule"/>
</dbReference>
<keyword evidence="3 6" id="KW-0479">Metal-binding</keyword>
<evidence type="ECO:0000256" key="4">
    <source>
        <dbReference type="ARBA" id="ARBA00022833"/>
    </source>
</evidence>
<comment type="function">
    <text evidence="6">Part of an energy-coupled inorganic carbon pump.</text>
</comment>
<evidence type="ECO:0000256" key="2">
    <source>
        <dbReference type="ARBA" id="ARBA00022475"/>
    </source>
</evidence>
<comment type="similarity">
    <text evidence="6">Belongs to the inorganic carbon transporter (TC 9.A.2) DabA family.</text>
</comment>
<dbReference type="PANTHER" id="PTHR38344:SF1">
    <property type="entry name" value="INORGANIC CARBON TRANSPORTER SUBUNIT DABA-RELATED"/>
    <property type="match status" value="1"/>
</dbReference>
<evidence type="ECO:0000256" key="5">
    <source>
        <dbReference type="ARBA" id="ARBA00023136"/>
    </source>
</evidence>
<comment type="subcellular location">
    <subcellularLocation>
        <location evidence="6">Cell membrane</location>
        <topology evidence="6">Peripheral membrane protein</topology>
    </subcellularLocation>
</comment>
<organism evidence="8 9">
    <name type="scientific">Eiseniibacteriota bacterium</name>
    <dbReference type="NCBI Taxonomy" id="2212470"/>
    <lineage>
        <taxon>Bacteria</taxon>
        <taxon>Candidatus Eiseniibacteriota</taxon>
    </lineage>
</organism>
<dbReference type="InterPro" id="IPR018752">
    <property type="entry name" value="DabA"/>
</dbReference>
<feature type="binding site" evidence="6">
    <location>
        <position position="350"/>
    </location>
    <ligand>
        <name>Zn(2+)</name>
        <dbReference type="ChEBI" id="CHEBI:29105"/>
    </ligand>
</feature>
<evidence type="ECO:0000256" key="3">
    <source>
        <dbReference type="ARBA" id="ARBA00022723"/>
    </source>
</evidence>
<feature type="binding site" evidence="6">
    <location>
        <position position="545"/>
    </location>
    <ligand>
        <name>Zn(2+)</name>
        <dbReference type="ChEBI" id="CHEBI:29105"/>
    </ligand>
</feature>
<dbReference type="Pfam" id="PF10070">
    <property type="entry name" value="DabA"/>
    <property type="match status" value="1"/>
</dbReference>
<feature type="region of interest" description="Disordered" evidence="7">
    <location>
        <begin position="468"/>
        <end position="499"/>
    </location>
</feature>
<dbReference type="GO" id="GO:0005886">
    <property type="term" value="C:plasma membrane"/>
    <property type="evidence" value="ECO:0007669"/>
    <property type="project" value="UniProtKB-SubCell"/>
</dbReference>
<proteinExistence type="inferred from homology"/>
<feature type="compositionally biased region" description="Polar residues" evidence="7">
    <location>
        <begin position="837"/>
        <end position="847"/>
    </location>
</feature>
<dbReference type="EMBL" id="JAGQHS010000147">
    <property type="protein sequence ID" value="MCA9758156.1"/>
    <property type="molecule type" value="Genomic_DNA"/>
</dbReference>
<name>A0A956NFY8_UNCEI</name>
<keyword evidence="1 6" id="KW-0813">Transport</keyword>
<comment type="caution">
    <text evidence="8">The sequence shown here is derived from an EMBL/GenBank/DDBJ whole genome shotgun (WGS) entry which is preliminary data.</text>
</comment>
<dbReference type="PANTHER" id="PTHR38344">
    <property type="entry name" value="UPF0753 PROTEIN AQ_863"/>
    <property type="match status" value="1"/>
</dbReference>
<sequence length="866" mass="95884">MHVAHEAKREPSTSTAHAMCAESVVETAASAVRKIAPLWSLQNFVAVNPYLAFTDRSFGDTAEVMARVAGARVTMRRELYLNALAEGRIQQRDLDAALDEASSNRTEFGTSARLLRRCAGPGWNPERLRLRTVADVASELTGRNWSRQVTDRISFWAAAHFDRGQSMWRSPWQDRSPYEAWRAEAALDRTPEVMGLTGYRASVRALPESPDEMIVAAETRLGIPRAGLETYFHRLSRSIGGWVAYARGLGWDAALHGDSENSATDLLAVRLAWEICLLDNIPGLEAVWFGWRHSFSEGRRERDPELELDLILHGAYEHSAQRRLLASLSPNPVRRPPDLRPRIQAVFCIDVRSEVIRRHLEAQSPEIETMGFAGFFGVAMKHVALGRQDGGSHCPALLVPRYRIEEAFEGVSERQAQRWARQHAQRGRFAKAWKAFRSGAVSSFGFVETIGLGYAAKLVGDTLGLTRPTPDPRYSGHSSHSAAHLAPQLEPSEQNESGIPHADRVALAEGILRGLTLTTGLARIVLFVGHGATTVNNPHATGLDCGACGGHDGKENARVAARILNDSMARRALRDRGIDVPEDTLFVAGHHDTTTDELSILDRSLVPLSHRHDLDELLNCFDAASSSARRERSRALGIPSHASVDEAVRARSCDWSQVRPEWGLAGCQAFIVAPRYRTVGRNLGGRAFLHSYDWRRDKDFSTLEQIMTAPMVVASWISLQYFASTVDNATFGAGDKVLHNVVGALGVLEGNGGDLRVGLPLQSVHSGTQWVHEPLRLSVIIEAPRDAIERVIRQHAALRELTDNGWIHLFSMDELGVVTHRYRGDARWQALDQSHAIQVSDDQSPSETYHESTTSRSRIEESYPIV</sequence>
<keyword evidence="2 6" id="KW-1003">Cell membrane</keyword>
<evidence type="ECO:0000256" key="7">
    <source>
        <dbReference type="SAM" id="MobiDB-lite"/>
    </source>
</evidence>
<accession>A0A956NFY8</accession>
<feature type="binding site" evidence="6">
    <location>
        <position position="348"/>
    </location>
    <ligand>
        <name>Zn(2+)</name>
        <dbReference type="ChEBI" id="CHEBI:29105"/>
    </ligand>
</feature>
<dbReference type="AlphaFoldDB" id="A0A956NFY8"/>
<comment type="subunit">
    <text evidence="6">Forms a complex with DabB.</text>
</comment>
<feature type="compositionally biased region" description="Basic and acidic residues" evidence="7">
    <location>
        <begin position="857"/>
        <end position="866"/>
    </location>
</feature>
<feature type="binding site" evidence="6">
    <location>
        <position position="530"/>
    </location>
    <ligand>
        <name>Zn(2+)</name>
        <dbReference type="ChEBI" id="CHEBI:29105"/>
    </ligand>
</feature>
<feature type="compositionally biased region" description="Low complexity" evidence="7">
    <location>
        <begin position="477"/>
        <end position="486"/>
    </location>
</feature>
<comment type="cofactor">
    <cofactor evidence="6">
        <name>Zn(2+)</name>
        <dbReference type="ChEBI" id="CHEBI:29105"/>
    </cofactor>
</comment>
<dbReference type="Proteomes" id="UP000739538">
    <property type="component" value="Unassembled WGS sequence"/>
</dbReference>
<evidence type="ECO:0000313" key="8">
    <source>
        <dbReference type="EMBL" id="MCA9758156.1"/>
    </source>
</evidence>
<gene>
    <name evidence="6" type="primary">dabA</name>
    <name evidence="8" type="ORF">KDA27_20345</name>
</gene>
<feature type="region of interest" description="Disordered" evidence="7">
    <location>
        <begin position="837"/>
        <end position="866"/>
    </location>
</feature>